<evidence type="ECO:0000313" key="1">
    <source>
        <dbReference type="EMBL" id="PKY55742.1"/>
    </source>
</evidence>
<reference evidence="1 2" key="1">
    <citation type="submission" date="2015-10" db="EMBL/GenBank/DDBJ databases">
        <title>Genome analyses suggest a sexual origin of heterokaryosis in a supposedly ancient asexual fungus.</title>
        <authorList>
            <person name="Ropars J."/>
            <person name="Sedzielewska K."/>
            <person name="Noel J."/>
            <person name="Charron P."/>
            <person name="Farinelli L."/>
            <person name="Marton T."/>
            <person name="Kruger M."/>
            <person name="Pelin A."/>
            <person name="Brachmann A."/>
            <person name="Corradi N."/>
        </authorList>
    </citation>
    <scope>NUCLEOTIDE SEQUENCE [LARGE SCALE GENOMIC DNA]</scope>
    <source>
        <strain evidence="1 2">A4</strain>
    </source>
</reference>
<evidence type="ECO:0000313" key="2">
    <source>
        <dbReference type="Proteomes" id="UP000234323"/>
    </source>
</evidence>
<name>A0A2I1HA41_9GLOM</name>
<comment type="caution">
    <text evidence="1">The sequence shown here is derived from an EMBL/GenBank/DDBJ whole genome shotgun (WGS) entry which is preliminary data.</text>
</comment>
<dbReference type="Proteomes" id="UP000234323">
    <property type="component" value="Unassembled WGS sequence"/>
</dbReference>
<sequence length="53" mass="6535">MEGHDLLCLFDNVDEKISYVKTLCHHWYDDKKWYNDSKPPKLALNWVIFWSYE</sequence>
<dbReference type="AlphaFoldDB" id="A0A2I1HA41"/>
<dbReference type="EMBL" id="LLXI01001948">
    <property type="protein sequence ID" value="PKY55742.1"/>
    <property type="molecule type" value="Genomic_DNA"/>
</dbReference>
<proteinExistence type="predicted"/>
<accession>A0A2I1HA41</accession>
<gene>
    <name evidence="1" type="ORF">RhiirA4_475409</name>
</gene>
<organism evidence="1 2">
    <name type="scientific">Rhizophagus irregularis</name>
    <dbReference type="NCBI Taxonomy" id="588596"/>
    <lineage>
        <taxon>Eukaryota</taxon>
        <taxon>Fungi</taxon>
        <taxon>Fungi incertae sedis</taxon>
        <taxon>Mucoromycota</taxon>
        <taxon>Glomeromycotina</taxon>
        <taxon>Glomeromycetes</taxon>
        <taxon>Glomerales</taxon>
        <taxon>Glomeraceae</taxon>
        <taxon>Rhizophagus</taxon>
    </lineage>
</organism>
<protein>
    <submittedName>
        <fullName evidence="1">Uncharacterized protein</fullName>
    </submittedName>
</protein>
<keyword evidence="2" id="KW-1185">Reference proteome</keyword>